<dbReference type="PANTHER" id="PTHR12735">
    <property type="entry name" value="BOLA-LIKE PROTEIN-RELATED"/>
    <property type="match status" value="1"/>
</dbReference>
<dbReference type="GO" id="GO:0051537">
    <property type="term" value="F:2 iron, 2 sulfur cluster binding"/>
    <property type="evidence" value="ECO:0007669"/>
    <property type="project" value="InterPro"/>
</dbReference>
<proteinExistence type="inferred from homology"/>
<organism evidence="2 3">
    <name type="scientific">Ceratina calcarata</name>
    <dbReference type="NCBI Taxonomy" id="156304"/>
    <lineage>
        <taxon>Eukaryota</taxon>
        <taxon>Metazoa</taxon>
        <taxon>Ecdysozoa</taxon>
        <taxon>Arthropoda</taxon>
        <taxon>Hexapoda</taxon>
        <taxon>Insecta</taxon>
        <taxon>Pterygota</taxon>
        <taxon>Neoptera</taxon>
        <taxon>Endopterygota</taxon>
        <taxon>Hymenoptera</taxon>
        <taxon>Apocrita</taxon>
        <taxon>Aculeata</taxon>
        <taxon>Apoidea</taxon>
        <taxon>Anthophila</taxon>
        <taxon>Apidae</taxon>
        <taxon>Ceratina</taxon>
        <taxon>Zadontomerus</taxon>
    </lineage>
</organism>
<gene>
    <name evidence="3" type="primary">LOC108626913</name>
</gene>
<dbReference type="GO" id="GO:0005634">
    <property type="term" value="C:nucleus"/>
    <property type="evidence" value="ECO:0007669"/>
    <property type="project" value="TreeGrafter"/>
</dbReference>
<dbReference type="PANTHER" id="PTHR12735:SF27">
    <property type="entry name" value="BOLA-LIKE PROTEIN 2"/>
    <property type="match status" value="1"/>
</dbReference>
<dbReference type="Pfam" id="PF01722">
    <property type="entry name" value="BolA"/>
    <property type="match status" value="1"/>
</dbReference>
<comment type="similarity">
    <text evidence="1">Belongs to the BolA/IbaG family.</text>
</comment>
<dbReference type="SUPFAM" id="SSF82657">
    <property type="entry name" value="BolA-like"/>
    <property type="match status" value="1"/>
</dbReference>
<reference evidence="3" key="1">
    <citation type="submission" date="2025-08" db="UniProtKB">
        <authorList>
            <consortium name="RefSeq"/>
        </authorList>
    </citation>
    <scope>IDENTIFICATION</scope>
    <source>
        <tissue evidence="3">Whole body</tissue>
    </source>
</reference>
<evidence type="ECO:0000256" key="1">
    <source>
        <dbReference type="RuleBase" id="RU003860"/>
    </source>
</evidence>
<sequence>MKSIPERSSCNISYSSVVCNVFPVVPRIRTNQATYGNPDKNFQPLNMTYTESYIKSKLTEGLNASHVEVTDESDGCGAKFSVTIVSSAFEGKPLLQRHRYLC</sequence>
<name>A0AAJ7WCC3_9HYME</name>
<evidence type="ECO:0000313" key="3">
    <source>
        <dbReference type="RefSeq" id="XP_026670974.1"/>
    </source>
</evidence>
<dbReference type="GO" id="GO:0006879">
    <property type="term" value="P:intracellular iron ion homeostasis"/>
    <property type="evidence" value="ECO:0007669"/>
    <property type="project" value="InterPro"/>
</dbReference>
<dbReference type="GeneID" id="108626913"/>
<dbReference type="GO" id="GO:0005829">
    <property type="term" value="C:cytosol"/>
    <property type="evidence" value="ECO:0007669"/>
    <property type="project" value="TreeGrafter"/>
</dbReference>
<protein>
    <submittedName>
        <fullName evidence="3">BolA-like protein 2 isoform X2</fullName>
    </submittedName>
</protein>
<evidence type="ECO:0000313" key="2">
    <source>
        <dbReference type="Proteomes" id="UP000694925"/>
    </source>
</evidence>
<dbReference type="AlphaFoldDB" id="A0AAJ7WCC3"/>
<dbReference type="RefSeq" id="XP_026670974.1">
    <property type="nucleotide sequence ID" value="XM_026815173.1"/>
</dbReference>
<keyword evidence="2" id="KW-1185">Reference proteome</keyword>
<dbReference type="InterPro" id="IPR045115">
    <property type="entry name" value="BOL2"/>
</dbReference>
<dbReference type="Proteomes" id="UP000694925">
    <property type="component" value="Unplaced"/>
</dbReference>
<dbReference type="Gene3D" id="3.10.20.90">
    <property type="entry name" value="Phosphatidylinositol 3-kinase Catalytic Subunit, Chain A, domain 1"/>
    <property type="match status" value="1"/>
</dbReference>
<dbReference type="InterPro" id="IPR002634">
    <property type="entry name" value="BolA"/>
</dbReference>
<dbReference type="GO" id="GO:0051604">
    <property type="term" value="P:protein maturation"/>
    <property type="evidence" value="ECO:0007669"/>
    <property type="project" value="InterPro"/>
</dbReference>
<accession>A0AAJ7WCC3</accession>
<dbReference type="InterPro" id="IPR036065">
    <property type="entry name" value="BolA-like_sf"/>
</dbReference>